<gene>
    <name evidence="1" type="ORF">G8M51_001550</name>
</gene>
<reference evidence="1" key="2">
    <citation type="submission" date="2020-02" db="EMBL/GenBank/DDBJ databases">
        <authorList>
            <consortium name="NCBI Pathogen Detection Project"/>
        </authorList>
    </citation>
    <scope>NUCLEOTIDE SEQUENCE</scope>
    <source>
        <strain evidence="1">MA.CK_98/00006641</strain>
    </source>
</reference>
<proteinExistence type="predicted"/>
<organism evidence="1">
    <name type="scientific">Salmonella enterica</name>
    <name type="common">Salmonella choleraesuis</name>
    <dbReference type="NCBI Taxonomy" id="28901"/>
    <lineage>
        <taxon>Bacteria</taxon>
        <taxon>Pseudomonadati</taxon>
        <taxon>Pseudomonadota</taxon>
        <taxon>Gammaproteobacteria</taxon>
        <taxon>Enterobacterales</taxon>
        <taxon>Enterobacteriaceae</taxon>
        <taxon>Salmonella</taxon>
    </lineage>
</organism>
<dbReference type="AlphaFoldDB" id="A0A743XTC0"/>
<accession>A0A743XTC0</accession>
<dbReference type="EMBL" id="DAAUNN010000003">
    <property type="protein sequence ID" value="HAF2341181.1"/>
    <property type="molecule type" value="Genomic_DNA"/>
</dbReference>
<comment type="caution">
    <text evidence="1">The sequence shown here is derived from an EMBL/GenBank/DDBJ whole genome shotgun (WGS) entry which is preliminary data.</text>
</comment>
<protein>
    <submittedName>
        <fullName evidence="1">Uncharacterized protein</fullName>
    </submittedName>
</protein>
<evidence type="ECO:0000313" key="1">
    <source>
        <dbReference type="EMBL" id="HAF2341181.1"/>
    </source>
</evidence>
<sequence>MTVQEAMKLSDEELMAQGKESLKRWYQAYQHFNSTKEFAERCASLLERAV</sequence>
<name>A0A743XTC0_SALER</name>
<reference evidence="1" key="1">
    <citation type="journal article" date="2018" name="Genome Biol.">
        <title>SKESA: strategic k-mer extension for scrupulous assemblies.</title>
        <authorList>
            <person name="Souvorov A."/>
            <person name="Agarwala R."/>
            <person name="Lipman D.J."/>
        </authorList>
    </citation>
    <scope>NUCLEOTIDE SEQUENCE</scope>
    <source>
        <strain evidence="1">MA.CK_98/00006641</strain>
    </source>
</reference>